<dbReference type="AlphaFoldDB" id="A0A316Y9W1"/>
<feature type="region of interest" description="Disordered" evidence="1">
    <location>
        <begin position="493"/>
        <end position="514"/>
    </location>
</feature>
<gene>
    <name evidence="3" type="ORF">FA10DRAFT_304939</name>
</gene>
<evidence type="ECO:0000256" key="2">
    <source>
        <dbReference type="SAM" id="Phobius"/>
    </source>
</evidence>
<feature type="transmembrane region" description="Helical" evidence="2">
    <location>
        <begin position="195"/>
        <end position="221"/>
    </location>
</feature>
<feature type="transmembrane region" description="Helical" evidence="2">
    <location>
        <begin position="99"/>
        <end position="124"/>
    </location>
</feature>
<feature type="transmembrane region" description="Helical" evidence="2">
    <location>
        <begin position="20"/>
        <end position="37"/>
    </location>
</feature>
<organism evidence="3 4">
    <name type="scientific">Acaromyces ingoldii</name>
    <dbReference type="NCBI Taxonomy" id="215250"/>
    <lineage>
        <taxon>Eukaryota</taxon>
        <taxon>Fungi</taxon>
        <taxon>Dikarya</taxon>
        <taxon>Basidiomycota</taxon>
        <taxon>Ustilaginomycotina</taxon>
        <taxon>Exobasidiomycetes</taxon>
        <taxon>Exobasidiales</taxon>
        <taxon>Cryptobasidiaceae</taxon>
        <taxon>Acaromyces</taxon>
    </lineage>
</organism>
<dbReference type="InParanoid" id="A0A316Y9W1"/>
<dbReference type="GeneID" id="37047331"/>
<feature type="compositionally biased region" description="Basic and acidic residues" evidence="1">
    <location>
        <begin position="494"/>
        <end position="504"/>
    </location>
</feature>
<reference evidence="3 4" key="1">
    <citation type="journal article" date="2018" name="Mol. Biol. Evol.">
        <title>Broad Genomic Sampling Reveals a Smut Pathogenic Ancestry of the Fungal Clade Ustilaginomycotina.</title>
        <authorList>
            <person name="Kijpornyongpan T."/>
            <person name="Mondo S.J."/>
            <person name="Barry K."/>
            <person name="Sandor L."/>
            <person name="Lee J."/>
            <person name="Lipzen A."/>
            <person name="Pangilinan J."/>
            <person name="LaButti K."/>
            <person name="Hainaut M."/>
            <person name="Henrissat B."/>
            <person name="Grigoriev I.V."/>
            <person name="Spatafora J.W."/>
            <person name="Aime M.C."/>
        </authorList>
    </citation>
    <scope>NUCLEOTIDE SEQUENCE [LARGE SCALE GENOMIC DNA]</scope>
    <source>
        <strain evidence="3 4">MCA 4198</strain>
    </source>
</reference>
<feature type="transmembrane region" description="Helical" evidence="2">
    <location>
        <begin position="385"/>
        <end position="404"/>
    </location>
</feature>
<dbReference type="Proteomes" id="UP000245768">
    <property type="component" value="Unassembled WGS sequence"/>
</dbReference>
<accession>A0A316Y9W1</accession>
<feature type="transmembrane region" description="Helical" evidence="2">
    <location>
        <begin position="282"/>
        <end position="309"/>
    </location>
</feature>
<dbReference type="RefSeq" id="XP_025373694.1">
    <property type="nucleotide sequence ID" value="XM_025525415.1"/>
</dbReference>
<proteinExistence type="predicted"/>
<keyword evidence="4" id="KW-1185">Reference proteome</keyword>
<keyword evidence="2" id="KW-1133">Transmembrane helix</keyword>
<feature type="transmembrane region" description="Helical" evidence="2">
    <location>
        <begin position="432"/>
        <end position="457"/>
    </location>
</feature>
<keyword evidence="2" id="KW-0472">Membrane</keyword>
<feature type="transmembrane region" description="Helical" evidence="2">
    <location>
        <begin position="69"/>
        <end position="87"/>
    </location>
</feature>
<feature type="transmembrane region" description="Helical" evidence="2">
    <location>
        <begin position="170"/>
        <end position="189"/>
    </location>
</feature>
<name>A0A316Y9W1_9BASI</name>
<dbReference type="EMBL" id="KZ819645">
    <property type="protein sequence ID" value="PWN86496.1"/>
    <property type="molecule type" value="Genomic_DNA"/>
</dbReference>
<evidence type="ECO:0000313" key="3">
    <source>
        <dbReference type="EMBL" id="PWN86496.1"/>
    </source>
</evidence>
<evidence type="ECO:0000256" key="1">
    <source>
        <dbReference type="SAM" id="MobiDB-lite"/>
    </source>
</evidence>
<protein>
    <submittedName>
        <fullName evidence="3">Uncharacterized protein</fullName>
    </submittedName>
</protein>
<sequence length="538" mass="59275">MTTECVTAEDNSVLAAADRLLPVVIFSIVLAFLPYSTRQLFLQWRGVQALDAQGVPKKMKMSGSAAAKTIRFSLGLLVGQVLVFATTKLDNGQRPILSVIRQVLVLVSPALLLFFNAFSLAMFLGRITKCSETLVTRTVVDLQTEKDSVLKATLAVGLRQESKYRHAPNWLCYTVAASLCMSVVISFSTGNEPETVLACALLSALGAGSWSTFVLPSTYGVSSSTGQLSLRNRLYMASLLLVNGLIYLFDEVKATVVDRQSAFKERKPGQDFFDALLSDKTLFQFMALAQILIWTSAAAISVEICAFVYRFEISRLNNADSEGAGESVSDSELLKQAIADTEAAQGDLIRRTDIRFWYDATPVSLSSPSLSVAKPSPSEMPVHRATTCSVILVYLLFLFEHLFYLSPLLRKKNAVLHWPLFPTEGQMVMTQWYFPSAICICPAVCICVALGASAWYCGGMRGVRQLWGYKEQWNIITPVEVLKLGCPATTASNETKERMKDEKPLQLSDSGGLHHADERKDVEEAAALLRDFLKLRSH</sequence>
<evidence type="ECO:0000313" key="4">
    <source>
        <dbReference type="Proteomes" id="UP000245768"/>
    </source>
</evidence>
<keyword evidence="2" id="KW-0812">Transmembrane</keyword>
<feature type="transmembrane region" description="Helical" evidence="2">
    <location>
        <begin position="233"/>
        <end position="249"/>
    </location>
</feature>